<dbReference type="GO" id="GO:0004312">
    <property type="term" value="F:fatty acid synthase activity"/>
    <property type="evidence" value="ECO:0007669"/>
    <property type="project" value="InterPro"/>
</dbReference>
<dbReference type="Pfam" id="PF22235">
    <property type="entry name" value="FAS1_thioest_ins"/>
    <property type="match status" value="1"/>
</dbReference>
<dbReference type="Pfam" id="PF02801">
    <property type="entry name" value="Ketoacyl-synt_C"/>
    <property type="match status" value="1"/>
</dbReference>
<dbReference type="PROSITE" id="PS00606">
    <property type="entry name" value="KS3_1"/>
    <property type="match status" value="1"/>
</dbReference>
<evidence type="ECO:0000313" key="16">
    <source>
        <dbReference type="Proteomes" id="UP000193920"/>
    </source>
</evidence>
<reference evidence="15 16" key="1">
    <citation type="submission" date="2016-08" db="EMBL/GenBank/DDBJ databases">
        <title>A Parts List for Fungal Cellulosomes Revealed by Comparative Genomics.</title>
        <authorList>
            <consortium name="DOE Joint Genome Institute"/>
            <person name="Haitjema C.H."/>
            <person name="Gilmore S.P."/>
            <person name="Henske J.K."/>
            <person name="Solomon K.V."/>
            <person name="De Groot R."/>
            <person name="Kuo A."/>
            <person name="Mondo S.J."/>
            <person name="Salamov A.A."/>
            <person name="Labutti K."/>
            <person name="Zhao Z."/>
            <person name="Chiniquy J."/>
            <person name="Barry K."/>
            <person name="Brewer H.M."/>
            <person name="Purvine S.O."/>
            <person name="Wright A.T."/>
            <person name="Boxma B."/>
            <person name="Van Alen T."/>
            <person name="Hackstein J.H."/>
            <person name="Baker S.E."/>
            <person name="Grigoriev I.V."/>
            <person name="O'Malley M.A."/>
        </authorList>
    </citation>
    <scope>NUCLEOTIDE SEQUENCE [LARGE SCALE GENOMIC DNA]</scope>
    <source>
        <strain evidence="15 16">G1</strain>
    </source>
</reference>
<dbReference type="InterPro" id="IPR036291">
    <property type="entry name" value="NAD(P)-bd_dom_sf"/>
</dbReference>
<evidence type="ECO:0000256" key="7">
    <source>
        <dbReference type="ARBA" id="ARBA00022857"/>
    </source>
</evidence>
<comment type="catalytic activity">
    <reaction evidence="9">
        <text>acetyl-CoA + n malonyl-CoA + 2n NADPH + 4n H(+) = a long-chain-acyl-CoA + n CoA + n CO2 + 2n NADP(+).</text>
        <dbReference type="EC" id="2.3.1.86"/>
    </reaction>
</comment>
<keyword evidence="4" id="KW-0479">Metal-binding</keyword>
<dbReference type="SUPFAM" id="SSF54637">
    <property type="entry name" value="Thioesterase/thiol ester dehydrase-isomerase"/>
    <property type="match status" value="1"/>
</dbReference>
<keyword evidence="3" id="KW-0808">Transferase</keyword>
<dbReference type="CDD" id="cd03447">
    <property type="entry name" value="FAS_MaoC"/>
    <property type="match status" value="1"/>
</dbReference>
<dbReference type="Pfam" id="PF18314">
    <property type="entry name" value="FAS_I_H"/>
    <property type="match status" value="1"/>
</dbReference>
<keyword evidence="6" id="KW-0460">Magnesium</keyword>
<dbReference type="InterPro" id="IPR050830">
    <property type="entry name" value="Fungal_FAS"/>
</dbReference>
<evidence type="ECO:0000256" key="4">
    <source>
        <dbReference type="ARBA" id="ARBA00022723"/>
    </source>
</evidence>
<dbReference type="PROSITE" id="PS50075">
    <property type="entry name" value="CARRIER"/>
    <property type="match status" value="2"/>
</dbReference>
<dbReference type="Gene3D" id="6.10.250.1930">
    <property type="match status" value="1"/>
</dbReference>
<dbReference type="InterPro" id="IPR047224">
    <property type="entry name" value="FAS_alpha_su_C"/>
</dbReference>
<dbReference type="InterPro" id="IPR018201">
    <property type="entry name" value="Ketoacyl_synth_AS"/>
</dbReference>
<dbReference type="SUPFAM" id="SSF56214">
    <property type="entry name" value="4'-phosphopantetheinyl transferase"/>
    <property type="match status" value="1"/>
</dbReference>
<dbReference type="GO" id="GO:0004321">
    <property type="term" value="F:fatty-acyl-CoA synthase activity"/>
    <property type="evidence" value="ECO:0007669"/>
    <property type="project" value="UniProtKB-EC"/>
</dbReference>
<dbReference type="PROSITE" id="PS52004">
    <property type="entry name" value="KS3_2"/>
    <property type="match status" value="1"/>
</dbReference>
<dbReference type="PANTHER" id="PTHR10982">
    <property type="entry name" value="MALONYL COA-ACYL CARRIER PROTEIN TRANSACYLASE"/>
    <property type="match status" value="1"/>
</dbReference>
<dbReference type="Pfam" id="PF01648">
    <property type="entry name" value="ACPS"/>
    <property type="match status" value="1"/>
</dbReference>
<dbReference type="InterPro" id="IPR002539">
    <property type="entry name" value="MaoC-like_dom"/>
</dbReference>
<dbReference type="PRINTS" id="PR01483">
    <property type="entry name" value="FASYNTHASE"/>
</dbReference>
<dbReference type="Gene3D" id="3.40.47.10">
    <property type="match status" value="1"/>
</dbReference>
<dbReference type="GO" id="GO:0008897">
    <property type="term" value="F:holo-[acyl-carrier-protein] synthase activity"/>
    <property type="evidence" value="ECO:0007669"/>
    <property type="project" value="InterPro"/>
</dbReference>
<dbReference type="GO" id="GO:0000287">
    <property type="term" value="F:magnesium ion binding"/>
    <property type="evidence" value="ECO:0007669"/>
    <property type="project" value="InterPro"/>
</dbReference>
<proteinExistence type="predicted"/>
<dbReference type="SUPFAM" id="SSF51735">
    <property type="entry name" value="NAD(P)-binding Rossmann-fold domains"/>
    <property type="match status" value="1"/>
</dbReference>
<evidence type="ECO:0000256" key="8">
    <source>
        <dbReference type="ARBA" id="ARBA00023002"/>
    </source>
</evidence>
<evidence type="ECO:0000256" key="5">
    <source>
        <dbReference type="ARBA" id="ARBA00022801"/>
    </source>
</evidence>
<evidence type="ECO:0000256" key="3">
    <source>
        <dbReference type="ARBA" id="ARBA00022679"/>
    </source>
</evidence>
<protein>
    <recommendedName>
        <fullName evidence="17">Malonyl-CoA:ACP transacylase (MAT) domain-containing protein</fullName>
    </recommendedName>
</protein>
<evidence type="ECO:0000259" key="13">
    <source>
        <dbReference type="PROSITE" id="PS50075"/>
    </source>
</evidence>
<dbReference type="InterPro" id="IPR001227">
    <property type="entry name" value="Ac_transferase_dom_sf"/>
</dbReference>
<dbReference type="Proteomes" id="UP000193920">
    <property type="component" value="Unassembled WGS sequence"/>
</dbReference>
<dbReference type="FunFam" id="3.90.25.70:FF:000001">
    <property type="entry name" value="Fatty acid synthase subunit alpha"/>
    <property type="match status" value="1"/>
</dbReference>
<dbReference type="InterPro" id="IPR037143">
    <property type="entry name" value="4-PPantetheinyl_Trfase_dom_sf"/>
</dbReference>
<evidence type="ECO:0000256" key="10">
    <source>
        <dbReference type="ARBA" id="ARBA00048508"/>
    </source>
</evidence>
<dbReference type="InterPro" id="IPR014030">
    <property type="entry name" value="Ketoacyl_synth_N"/>
</dbReference>
<dbReference type="InterPro" id="IPR014043">
    <property type="entry name" value="Acyl_transferase_dom"/>
</dbReference>
<dbReference type="CDD" id="cd00828">
    <property type="entry name" value="elong_cond_enzymes"/>
    <property type="match status" value="1"/>
</dbReference>
<dbReference type="InterPro" id="IPR013565">
    <property type="entry name" value="Fas1/AflB-like_central"/>
</dbReference>
<dbReference type="GO" id="GO:0006633">
    <property type="term" value="P:fatty acid biosynthetic process"/>
    <property type="evidence" value="ECO:0007669"/>
    <property type="project" value="InterPro"/>
</dbReference>
<dbReference type="InterPro" id="IPR041550">
    <property type="entry name" value="FASI_helical"/>
</dbReference>
<keyword evidence="16" id="KW-1185">Reference proteome</keyword>
<dbReference type="InterPro" id="IPR040883">
    <property type="entry name" value="FAS_meander"/>
</dbReference>
<dbReference type="InterPro" id="IPR016035">
    <property type="entry name" value="Acyl_Trfase/lysoPLipase"/>
</dbReference>
<dbReference type="FunFam" id="3.30.70.3330:FF:000001">
    <property type="entry name" value="Fatty acid synthase subunit beta dehydratase"/>
    <property type="match status" value="1"/>
</dbReference>
<dbReference type="GO" id="GO:0004318">
    <property type="term" value="F:enoyl-[acyl-carrier-protein] reductase (NADH) activity"/>
    <property type="evidence" value="ECO:0007669"/>
    <property type="project" value="InterPro"/>
</dbReference>
<feature type="domain" description="Carrier" evidence="13">
    <location>
        <begin position="1309"/>
        <end position="1386"/>
    </location>
</feature>
<keyword evidence="1" id="KW-0596">Phosphopantetheine</keyword>
<evidence type="ECO:0000256" key="11">
    <source>
        <dbReference type="ARBA" id="ARBA00049541"/>
    </source>
</evidence>
<dbReference type="Gene3D" id="6.10.140.1400">
    <property type="match status" value="1"/>
</dbReference>
<evidence type="ECO:0000256" key="9">
    <source>
        <dbReference type="ARBA" id="ARBA00048237"/>
    </source>
</evidence>
<dbReference type="Gene3D" id="3.40.366.10">
    <property type="entry name" value="Malonyl-Coenzyme A Acyl Carrier Protein, domain 2"/>
    <property type="match status" value="1"/>
</dbReference>
<dbReference type="SUPFAM" id="SSF53901">
    <property type="entry name" value="Thiolase-like"/>
    <property type="match status" value="2"/>
</dbReference>
<dbReference type="InterPro" id="IPR040899">
    <property type="entry name" value="Fas_alpha_ACP"/>
</dbReference>
<keyword evidence="2" id="KW-0597">Phosphoprotein</keyword>
<dbReference type="InterPro" id="IPR003965">
    <property type="entry name" value="Fatty_acid_synthase"/>
</dbReference>
<dbReference type="InterPro" id="IPR020841">
    <property type="entry name" value="PKS_Beta-ketoAc_synthase_dom"/>
</dbReference>
<dbReference type="SUPFAM" id="SSF52151">
    <property type="entry name" value="FabD/lysophospholipase-like"/>
    <property type="match status" value="1"/>
</dbReference>
<dbReference type="FunFam" id="3.30.70.2490:FF:000001">
    <property type="entry name" value="Fatty acid synthase subunit alpha"/>
    <property type="match status" value="1"/>
</dbReference>
<gene>
    <name evidence="15" type="ORF">LY90DRAFT_512115</name>
</gene>
<dbReference type="PANTHER" id="PTHR10982:SF21">
    <property type="entry name" value="FATTY ACID SYNTHASE SUBUNIT BETA"/>
    <property type="match status" value="1"/>
</dbReference>
<dbReference type="Pfam" id="PF08354">
    <property type="entry name" value="Fas1-AflB-like_hel"/>
    <property type="match status" value="1"/>
</dbReference>
<dbReference type="InterPro" id="IPR029069">
    <property type="entry name" value="HotDog_dom_sf"/>
</dbReference>
<dbReference type="STRING" id="1754190.A0A1Y2BEA5"/>
<evidence type="ECO:0000256" key="6">
    <source>
        <dbReference type="ARBA" id="ARBA00022842"/>
    </source>
</evidence>
<evidence type="ECO:0000313" key="15">
    <source>
        <dbReference type="EMBL" id="ORY33169.1"/>
    </source>
</evidence>
<dbReference type="SMART" id="SM00825">
    <property type="entry name" value="PKS_KS"/>
    <property type="match status" value="1"/>
</dbReference>
<dbReference type="Gene3D" id="3.40.50.720">
    <property type="entry name" value="NAD(P)-binding Rossmann-like Domain"/>
    <property type="match status" value="2"/>
</dbReference>
<dbReference type="Pfam" id="PF01575">
    <property type="entry name" value="MaoC_dehydratas"/>
    <property type="match status" value="1"/>
</dbReference>
<dbReference type="Gene3D" id="3.30.70.3330">
    <property type="match status" value="1"/>
</dbReference>
<dbReference type="Gene3D" id="3.30.70.2490">
    <property type="match status" value="1"/>
</dbReference>
<evidence type="ECO:0000256" key="2">
    <source>
        <dbReference type="ARBA" id="ARBA00022553"/>
    </source>
</evidence>
<feature type="region of interest" description="Disordered" evidence="12">
    <location>
        <begin position="2689"/>
        <end position="2715"/>
    </location>
</feature>
<dbReference type="CDD" id="cd08950">
    <property type="entry name" value="KR_fFAS_SDR_c_like"/>
    <property type="match status" value="1"/>
</dbReference>
<evidence type="ECO:0000256" key="12">
    <source>
        <dbReference type="SAM" id="MobiDB-lite"/>
    </source>
</evidence>
<dbReference type="Gene3D" id="3.90.470.20">
    <property type="entry name" value="4'-phosphopantetheinyl transferase domain"/>
    <property type="match status" value="1"/>
</dbReference>
<comment type="catalytic activity">
    <reaction evidence="11">
        <text>a fatty acyl-[ACP] + malonyl-[ACP] + H(+) = a 3-oxoacyl-[ACP] + holo-[ACP] + CO2</text>
        <dbReference type="Rhea" id="RHEA:22836"/>
        <dbReference type="Rhea" id="RHEA-COMP:9623"/>
        <dbReference type="Rhea" id="RHEA-COMP:9685"/>
        <dbReference type="Rhea" id="RHEA-COMP:9916"/>
        <dbReference type="Rhea" id="RHEA-COMP:14125"/>
        <dbReference type="ChEBI" id="CHEBI:15378"/>
        <dbReference type="ChEBI" id="CHEBI:16526"/>
        <dbReference type="ChEBI" id="CHEBI:64479"/>
        <dbReference type="ChEBI" id="CHEBI:78449"/>
        <dbReference type="ChEBI" id="CHEBI:78776"/>
        <dbReference type="ChEBI" id="CHEBI:138651"/>
        <dbReference type="EC" id="2.3.1.41"/>
    </reaction>
</comment>
<name>A0A1Y2BEA5_9FUNG</name>
<dbReference type="InterPro" id="IPR016039">
    <property type="entry name" value="Thiolase-like"/>
</dbReference>
<dbReference type="GO" id="GO:0019171">
    <property type="term" value="F:(3R)-hydroxyacyl-[acyl-carrier-protein] dehydratase activity"/>
    <property type="evidence" value="ECO:0007669"/>
    <property type="project" value="InterPro"/>
</dbReference>
<dbReference type="InterPro" id="IPR008278">
    <property type="entry name" value="4-PPantetheinyl_Trfase_dom"/>
</dbReference>
<dbReference type="Gene3D" id="1.20.930.70">
    <property type="match status" value="1"/>
</dbReference>
<dbReference type="GO" id="GO:0004316">
    <property type="term" value="F:3-oxoacyl-[acyl-carrier-protein] reductase (NADPH) activity"/>
    <property type="evidence" value="ECO:0007669"/>
    <property type="project" value="UniProtKB-EC"/>
</dbReference>
<dbReference type="InterPro" id="IPR014031">
    <property type="entry name" value="Ketoacyl_synth_C"/>
</dbReference>
<dbReference type="OrthoDB" id="4251012at2759"/>
<feature type="domain" description="Carrier" evidence="13">
    <location>
        <begin position="1503"/>
        <end position="1580"/>
    </location>
</feature>
<dbReference type="Gene3D" id="6.10.60.10">
    <property type="match status" value="1"/>
</dbReference>
<dbReference type="Gene3D" id="3.90.25.70">
    <property type="match status" value="1"/>
</dbReference>
<dbReference type="Pfam" id="PF00109">
    <property type="entry name" value="ketoacyl-synt"/>
    <property type="match status" value="1"/>
</dbReference>
<organism evidence="15 16">
    <name type="scientific">Neocallimastix californiae</name>
    <dbReference type="NCBI Taxonomy" id="1754190"/>
    <lineage>
        <taxon>Eukaryota</taxon>
        <taxon>Fungi</taxon>
        <taxon>Fungi incertae sedis</taxon>
        <taxon>Chytridiomycota</taxon>
        <taxon>Chytridiomycota incertae sedis</taxon>
        <taxon>Neocallimastigomycetes</taxon>
        <taxon>Neocallimastigales</taxon>
        <taxon>Neocallimastigaceae</taxon>
        <taxon>Neocallimastix</taxon>
    </lineage>
</organism>
<dbReference type="InterPro" id="IPR009081">
    <property type="entry name" value="PP-bd_ACP"/>
</dbReference>
<comment type="catalytic activity">
    <reaction evidence="10">
        <text>a (3R)-hydroxyacyl-[ACP] + NADP(+) = a 3-oxoacyl-[ACP] + NADPH + H(+)</text>
        <dbReference type="Rhea" id="RHEA:17397"/>
        <dbReference type="Rhea" id="RHEA-COMP:9916"/>
        <dbReference type="Rhea" id="RHEA-COMP:9945"/>
        <dbReference type="ChEBI" id="CHEBI:15378"/>
        <dbReference type="ChEBI" id="CHEBI:57783"/>
        <dbReference type="ChEBI" id="CHEBI:58349"/>
        <dbReference type="ChEBI" id="CHEBI:78776"/>
        <dbReference type="ChEBI" id="CHEBI:78827"/>
        <dbReference type="EC" id="1.1.1.100"/>
    </reaction>
</comment>
<keyword evidence="7" id="KW-0521">NADP</keyword>
<evidence type="ECO:0000259" key="14">
    <source>
        <dbReference type="PROSITE" id="PS52004"/>
    </source>
</evidence>
<dbReference type="Pfam" id="PF17951">
    <property type="entry name" value="FAS_meander"/>
    <property type="match status" value="1"/>
</dbReference>
<dbReference type="Gene3D" id="3.10.129.10">
    <property type="entry name" value="Hotdog Thioesterase"/>
    <property type="match status" value="1"/>
</dbReference>
<dbReference type="GO" id="GO:0016787">
    <property type="term" value="F:hydrolase activity"/>
    <property type="evidence" value="ECO:0007669"/>
    <property type="project" value="UniProtKB-KW"/>
</dbReference>
<keyword evidence="8" id="KW-0560">Oxidoreductase</keyword>
<dbReference type="Pfam" id="PF18325">
    <property type="entry name" value="Fas_alpha_ACP"/>
    <property type="match status" value="2"/>
</dbReference>
<dbReference type="Gene3D" id="6.10.140.1410">
    <property type="match status" value="1"/>
</dbReference>
<evidence type="ECO:0000256" key="1">
    <source>
        <dbReference type="ARBA" id="ARBA00022450"/>
    </source>
</evidence>
<sequence length="3187" mass="357294">MDKPCDLEEMTYSEVILRLIELLFLQKRKEWIDISYAKDVADFVNRTEERFAKDDDKKEAFLQSYESLLVEDPVALMEEFFDTCAPGARTELLTTEDIEFFIGIVSIKDRKPVPFIPVLNEEFQVWLKRDSLWPTEDIEAVIDQDPQRIPILQGPVAVHHSKIANQPVKEILDGIVKSHIKSIKTRYYANRLIPNVEYLGGTPIPSHVTDVPSNVNVEMDGSTMIYTLPNEKNKKLPEDKEWIEFIAGPEYGWLRALLTTTTIARNKTVVSNIFKKLFKPHHGQYVKIYHNIKGKIEKLELYGLCNIIEKPAIEILIDKKRNITVDIREIGAADMVNGVTMTLLYRYTPEQGSTPICEIMEGRNSRISEYYYKTWFGSLPKGGYGSSKTVYKGDKLITEEDVKAYSEATGYVHPSSKIVPNVDYINVISLHSAFQALFVDDLDLDIHLSFHLTMDYEIINPVQLKVGQMVHTDSIVNSVTIIPSGTVIEFISNVYVDQVEYVKVTSTFLYRGKYNNFDKMYSNHEEPDYIIKVTDNNVLDVLKTRKYLKFTEKINVGDELLFKLKTKKYYSGFDAVCQMITKGKIYNAYKHTLKEVGEVIYDSAKDEILEGKNEVLGNPVTDFVKKIGQRDDRVIFFDNDGYNLLPRGISLIQNVPSSNMKYSLASKDTNPIHTNIYFAILAGIDSPITQGMWTYVTTRHQVEMYAANNDPNRMVKYKTKFINPVHPNDKLKTSLRHIGMHNGNMVIKITVRNLTTDELVIKGEAEIKQKPTAYVFTGQGAQSVGMGQDLYQKSEVAKAVWDNADAYLMKKYGFSILEIVRNNPKNLTVYFGGEDGEEIKKNYMSMTCIVPDANGNLQVKPIFPEIDENTYYYEFKSPTGLLNSTQFTQPAINLYEKAAYDDMYEKGYISDDAVFAGHSLGEFSALSCVGKTQSVESLVETTFYRGLVFQYSVERDEQNRSDFAMCAVNPSRVHPYFTFELFEEVVRMINEEHQGLLEIVNYNVENYQYVVTGDLTSLEALRNTLNKFSIKFKKFMALYKENTLKAMNLLKKEVSKNIKMAEERKEKEGFFKIERGKATIPLNGIDVPFHSRYLSWAVSSFRDILRQSVKVQDINPKFIIGRYIPNLMGEPFSIEKEYAIRVQKRTSSDYLQKIINEWDKHTEDIAYILLLELLSYQLASAVQWIKTQNFLFNSVKDGGFDVERVIEFGPSPTLVGMAKRTIAKKYSEIDKTLCKKRQLLAYNKDANEVYYQLEDIDEDYEISYSSEQAPSSSSASTPAAMPTSMLMPTPMSIPMTSSSQAASVADVPVSPNDIVRVILAQKLKKSINEIPMSKSIKELAGGRSTVQNEITGDLQAEFGVNAIPVKAEELPVEELGKQISGSFNGHLGKYTSQLVNRMISSKMPAGFSASSVNNYLSNNYGFGKGRIDSTLLVGITMEPSSRLGSENEAQSWLDSVVNAYSSISETSFNKGSSSLPVPTVMSMPMSIPMTSSSQAASVADVPVSPNDIVRVILAQKLKKSINEIPMSKSIKELAGGRSTVQNEITGDLQAEFGVNAIPVKAEELPVEELGKQISGSFNGHLGKYTSQLVNRMISSKMPAGFASSKIKDYIKSSYGLGEQRTESVLLYGTAMEPSVRLTSESEAQGWLDDVVSLYSNVNSLNINKGGSSGSIPISMPNVLTIGMGNSAEVAALESKENALILKQIETYAKYLGIDLHIDQKKLVAAVDETAKIQSKLDLCNDELGEEFTNGITPKFSYRKARIYESSWNWGYQDLWIFVYNILTGRQKNVDEMVASDTFHTLINRANKKLVQQAEFINTKVVADQKNEKIKSILERFTSILLEKLEDFHGVPHFKFTGPFNAPNVNIDESGNLSYVEVPREMIRNAVDYVNEMEKGAMRTVGKITKKVPYLYIRNKNDDGHGLDNIDMGMSKMYFDGLKEIVANGISLTGKHILITGCGRHSIGEKLLKYLLASGAKVVATTSSYNLRNIEHYRKLYEENGTKGSKLVIVPFNQGSKKDINDLIDFVYSKDSRVNGLGWDLDIVIPFAAISELGRDISDIDGKSELAHRIMLTNIIRILGAIRIHKMKGHSVVPSQVILPCSFNHGVFGGDGLYGESKMGLESLLNRWKSESWSKYLSIIGTCIGWTRGTNIMDQNSITARGIEEQCHCRTFSTSEMAFNILGLMTDSMISIARKRPLYADFNGGMQFVSDIMPILKTYRESIVQEALRKKMIVDADKAHRKVVVGITNENEEKRKKTVEPRSNISIDFPEIKDPESIKDLKYIGELLDLDRVVVVTGFGEVGPYGNSRTRWEMEAEGKLSLEGCVELAWIMGFIKHVSYMKMADGTLYSGWVDAKTGSPVKDIDIKASYEKEILAHTGIRLVEPDILKFDPNNKGFLQEIVVDEDFPPFEASKEEAESFRKKAGDFVEINESKDSRYMVRLLKGASIYVPKALQFDRIVSAQIPTGWDATRYGIPKEIVDQVDPVTCYCIVSFIEALVCSGITDPYEFYEYVHVSEIGNILGSGHGPSNSYSKIYRERFFENPINNDILQESFINTMGAWINLLLLSSSGPICAPVGACASGILSVDIGMEYILSGKAKVAITGGFDETNETGAYEFAQMKATANTLEDITKNGREPSEVSRPCTSSRNGFTEAHGAGVQVLMSASLALKMGVPIYAIIAHTAVASDKEGRSVPAPGQGILTSAREVSPNPKSPLLNPKYRARQLNARKRWIKSWVKEELNLMKEEVENMKGEDEDQDVIDEFIEERTKFINDEAYRQEKEAFQIWGQDFYKKNPTIAPLRGALAAFGLTIDDIGIVSLHGTGTKANDKNETKVFNQQFEFLGRTKGNVCPAVCQKSFVGHGKGAASSWMLNGIIQAIQTGIIPGNRNADNIDPIFEDYDYLLFNDKTIKTPGIKAGLLKAFGFGQVGGEILVIHPDCLFAAFDKDELEVYRKKRLIREQKSFRYLHNSLSGNEKFVQVKNEPPYTEEQETEVYLNPLARASYNKKENKWDFEQLNNKDEKKGPSEDSKAMNIVLKQMAENNINNTYIDADADANANANAYNGVGVDIVLISELNLDNDNFVQRNFTPFEIKYCRSQPDTFSSFAGKWAAKEAVIKAVSSYSLEAKKIWEGAGAPLKEIEIIKAKSGAPKVVLSDKLSSMVKSLGVHDIKVTISHSGQFAIAVANTN</sequence>
<dbReference type="NCBIfam" id="TIGR00556">
    <property type="entry name" value="pantethn_trn"/>
    <property type="match status" value="1"/>
</dbReference>
<feature type="domain" description="Ketosynthase family 3 (KS3)" evidence="14">
    <location>
        <begin position="2394"/>
        <end position="2935"/>
    </location>
</feature>
<dbReference type="Gene3D" id="3.30.1120.100">
    <property type="match status" value="1"/>
</dbReference>
<accession>A0A1Y2BEA5</accession>
<keyword evidence="5" id="KW-0378">Hydrolase</keyword>
<dbReference type="InterPro" id="IPR004568">
    <property type="entry name" value="Ppantetheine-prot_Trfase_dom"/>
</dbReference>
<dbReference type="GO" id="GO:0004315">
    <property type="term" value="F:3-oxoacyl-[acyl-carrier-protein] synthase activity"/>
    <property type="evidence" value="ECO:0007669"/>
    <property type="project" value="UniProtKB-EC"/>
</dbReference>
<dbReference type="EMBL" id="MCOG01000161">
    <property type="protein sequence ID" value="ORY33169.1"/>
    <property type="molecule type" value="Genomic_DNA"/>
</dbReference>
<comment type="caution">
    <text evidence="15">The sequence shown here is derived from an EMBL/GenBank/DDBJ whole genome shotgun (WGS) entry which is preliminary data.</text>
</comment>
<evidence type="ECO:0008006" key="17">
    <source>
        <dbReference type="Google" id="ProtNLM"/>
    </source>
</evidence>
<dbReference type="GO" id="GO:0005835">
    <property type="term" value="C:fatty acid synthase complex"/>
    <property type="evidence" value="ECO:0007669"/>
    <property type="project" value="InterPro"/>
</dbReference>
<dbReference type="Pfam" id="PF00698">
    <property type="entry name" value="Acyl_transf_1"/>
    <property type="match status" value="1"/>
</dbReference>